<keyword evidence="4 6" id="KW-1133">Transmembrane helix</keyword>
<keyword evidence="5 6" id="KW-0472">Membrane</keyword>
<dbReference type="Proteomes" id="UP001362899">
    <property type="component" value="Unassembled WGS sequence"/>
</dbReference>
<feature type="transmembrane region" description="Helical" evidence="6">
    <location>
        <begin position="113"/>
        <end position="137"/>
    </location>
</feature>
<dbReference type="InterPro" id="IPR003377">
    <property type="entry name" value="Cornichon"/>
</dbReference>
<reference evidence="7 8" key="1">
    <citation type="journal article" date="2023" name="Elife">
        <title>Identification of key yeast species and microbe-microbe interactions impacting larval growth of Drosophila in the wild.</title>
        <authorList>
            <person name="Mure A."/>
            <person name="Sugiura Y."/>
            <person name="Maeda R."/>
            <person name="Honda K."/>
            <person name="Sakurai N."/>
            <person name="Takahashi Y."/>
            <person name="Watada M."/>
            <person name="Katoh T."/>
            <person name="Gotoh A."/>
            <person name="Gotoh Y."/>
            <person name="Taniguchi I."/>
            <person name="Nakamura K."/>
            <person name="Hayashi T."/>
            <person name="Katayama T."/>
            <person name="Uemura T."/>
            <person name="Hattori Y."/>
        </authorList>
    </citation>
    <scope>NUCLEOTIDE SEQUENCE [LARGE SCALE GENOMIC DNA]</scope>
    <source>
        <strain evidence="7 8">SB-73</strain>
    </source>
</reference>
<keyword evidence="3 6" id="KW-0812">Transmembrane</keyword>
<sequence length="147" mass="17145">MWSPLIYTIGSILNAVNLFTQGYFLVLYGDLEIDYINPIDLCNKINPYVIPDMLVHLSLCLILLLTGHFWTFLFNVPLLVFNYLSYRSGRSVLDATEIFKTVSKYKRNSFIRLIFHLFAFFYYIFNMIIAIIGHAVAQNESRPQLMT</sequence>
<evidence type="ECO:0000313" key="8">
    <source>
        <dbReference type="Proteomes" id="UP001362899"/>
    </source>
</evidence>
<evidence type="ECO:0000256" key="6">
    <source>
        <dbReference type="SAM" id="Phobius"/>
    </source>
</evidence>
<dbReference type="PANTHER" id="PTHR12290">
    <property type="entry name" value="CORNICHON-RELATED"/>
    <property type="match status" value="1"/>
</dbReference>
<dbReference type="PROSITE" id="PS01340">
    <property type="entry name" value="CORNICHON"/>
    <property type="match status" value="1"/>
</dbReference>
<evidence type="ECO:0000256" key="2">
    <source>
        <dbReference type="ARBA" id="ARBA00010095"/>
    </source>
</evidence>
<feature type="transmembrane region" description="Helical" evidence="6">
    <location>
        <begin position="53"/>
        <end position="81"/>
    </location>
</feature>
<dbReference type="GO" id="GO:0016020">
    <property type="term" value="C:membrane"/>
    <property type="evidence" value="ECO:0007669"/>
    <property type="project" value="UniProtKB-SubCell"/>
</dbReference>
<gene>
    <name evidence="7" type="ORF">DASB73_029000</name>
</gene>
<accession>A0AAV5RLR6</accession>
<comment type="caution">
    <text evidence="7">The sequence shown here is derived from an EMBL/GenBank/DDBJ whole genome shotgun (WGS) entry which is preliminary data.</text>
</comment>
<evidence type="ECO:0000256" key="3">
    <source>
        <dbReference type="ARBA" id="ARBA00022692"/>
    </source>
</evidence>
<keyword evidence="8" id="KW-1185">Reference proteome</keyword>
<dbReference type="SMART" id="SM01398">
    <property type="entry name" value="Cornichon"/>
    <property type="match status" value="1"/>
</dbReference>
<dbReference type="InterPro" id="IPR033466">
    <property type="entry name" value="Cornichon_conserved"/>
</dbReference>
<dbReference type="Pfam" id="PF03311">
    <property type="entry name" value="Cornichon"/>
    <property type="match status" value="1"/>
</dbReference>
<dbReference type="GO" id="GO:0016192">
    <property type="term" value="P:vesicle-mediated transport"/>
    <property type="evidence" value="ECO:0007669"/>
    <property type="project" value="InterPro"/>
</dbReference>
<comment type="similarity">
    <text evidence="2">Belongs to the cornichon family.</text>
</comment>
<name>A0AAV5RLR6_STABA</name>
<evidence type="ECO:0000256" key="5">
    <source>
        <dbReference type="ARBA" id="ARBA00023136"/>
    </source>
</evidence>
<protein>
    <submittedName>
        <fullName evidence="7">Cornichon family protein</fullName>
    </submittedName>
</protein>
<evidence type="ECO:0000313" key="7">
    <source>
        <dbReference type="EMBL" id="GMM51937.1"/>
    </source>
</evidence>
<organism evidence="7 8">
    <name type="scientific">Starmerella bacillaris</name>
    <name type="common">Yeast</name>
    <name type="synonym">Candida zemplinina</name>
    <dbReference type="NCBI Taxonomy" id="1247836"/>
    <lineage>
        <taxon>Eukaryota</taxon>
        <taxon>Fungi</taxon>
        <taxon>Dikarya</taxon>
        <taxon>Ascomycota</taxon>
        <taxon>Saccharomycotina</taxon>
        <taxon>Dipodascomycetes</taxon>
        <taxon>Dipodascales</taxon>
        <taxon>Trichomonascaceae</taxon>
        <taxon>Starmerella</taxon>
    </lineage>
</organism>
<proteinExistence type="inferred from homology"/>
<dbReference type="AlphaFoldDB" id="A0AAV5RLR6"/>
<evidence type="ECO:0000256" key="4">
    <source>
        <dbReference type="ARBA" id="ARBA00022989"/>
    </source>
</evidence>
<dbReference type="EMBL" id="BTGC01000008">
    <property type="protein sequence ID" value="GMM51937.1"/>
    <property type="molecule type" value="Genomic_DNA"/>
</dbReference>
<evidence type="ECO:0000256" key="1">
    <source>
        <dbReference type="ARBA" id="ARBA00004141"/>
    </source>
</evidence>
<comment type="subcellular location">
    <subcellularLocation>
        <location evidence="1">Membrane</location>
        <topology evidence="1">Multi-pass membrane protein</topology>
    </subcellularLocation>
</comment>